<dbReference type="Gene3D" id="2.20.25.100">
    <property type="entry name" value="Zn-binding ribosomal proteins"/>
    <property type="match status" value="1"/>
</dbReference>
<comment type="cofactor">
    <cofactor evidence="1">
        <name>Zn(2+)</name>
        <dbReference type="ChEBI" id="CHEBI:29105"/>
    </cofactor>
</comment>
<dbReference type="Proteomes" id="UP000251960">
    <property type="component" value="Chromosome 5"/>
</dbReference>
<dbReference type="SUPFAM" id="SSF57829">
    <property type="entry name" value="Zn-binding ribosomal proteins"/>
    <property type="match status" value="1"/>
</dbReference>
<evidence type="ECO:0000256" key="2">
    <source>
        <dbReference type="ARBA" id="ARBA00010919"/>
    </source>
</evidence>
<gene>
    <name evidence="7" type="primary">RPS27_1</name>
    <name evidence="7" type="ORF">Zm00014a_009284</name>
</gene>
<name>A0A3L6EHB8_MAIZE</name>
<evidence type="ECO:0000256" key="4">
    <source>
        <dbReference type="ARBA" id="ARBA00022980"/>
    </source>
</evidence>
<reference evidence="7" key="1">
    <citation type="journal article" date="2018" name="Nat. Genet.">
        <title>Extensive intraspecific gene order and gene structural variations between Mo17 and other maize genomes.</title>
        <authorList>
            <person name="Sun S."/>
            <person name="Zhou Y."/>
            <person name="Chen J."/>
            <person name="Shi J."/>
            <person name="Zhao H."/>
            <person name="Zhao H."/>
            <person name="Song W."/>
            <person name="Zhang M."/>
            <person name="Cui Y."/>
            <person name="Dong X."/>
            <person name="Liu H."/>
            <person name="Ma X."/>
            <person name="Jiao Y."/>
            <person name="Wang B."/>
            <person name="Wei X."/>
            <person name="Stein J.C."/>
            <person name="Glaubitz J.C."/>
            <person name="Lu F."/>
            <person name="Yu G."/>
            <person name="Liang C."/>
            <person name="Fengler K."/>
            <person name="Li B."/>
            <person name="Rafalski A."/>
            <person name="Schnable P.S."/>
            <person name="Ware D.H."/>
            <person name="Buckler E.S."/>
            <person name="Lai J."/>
        </authorList>
    </citation>
    <scope>NUCLEOTIDE SEQUENCE [LARGE SCALE GENOMIC DNA]</scope>
    <source>
        <tissue evidence="7">Seedling</tissue>
    </source>
</reference>
<sequence length="135" mass="14996">MVSSNPLIFSLLKIQICCAAHRQRARSDPEIDWLRRFSRTTSTFSTRRQSSRSSSTRRSASSSPPTPSSWMSSARDASACKFSYRSYFIQGLDLTTVFSHSQTVVVCPGCQTVLCQPTGGKARLTEGCSFRRKGD</sequence>
<evidence type="ECO:0000256" key="1">
    <source>
        <dbReference type="ARBA" id="ARBA00001947"/>
    </source>
</evidence>
<evidence type="ECO:0000256" key="5">
    <source>
        <dbReference type="ARBA" id="ARBA00023274"/>
    </source>
</evidence>
<dbReference type="GO" id="GO:0003735">
    <property type="term" value="F:structural constituent of ribosome"/>
    <property type="evidence" value="ECO:0007669"/>
    <property type="project" value="InterPro"/>
</dbReference>
<keyword evidence="4 7" id="KW-0689">Ribosomal protein</keyword>
<dbReference type="InterPro" id="IPR011332">
    <property type="entry name" value="Ribosomal_zn-bd"/>
</dbReference>
<keyword evidence="5" id="KW-0687">Ribonucleoprotein</keyword>
<evidence type="ECO:0000313" key="7">
    <source>
        <dbReference type="EMBL" id="PWZ20439.1"/>
    </source>
</evidence>
<dbReference type="EMBL" id="NCVQ01000006">
    <property type="protein sequence ID" value="PWZ20439.1"/>
    <property type="molecule type" value="Genomic_DNA"/>
</dbReference>
<evidence type="ECO:0000256" key="6">
    <source>
        <dbReference type="SAM" id="MobiDB-lite"/>
    </source>
</evidence>
<dbReference type="GO" id="GO:0006412">
    <property type="term" value="P:translation"/>
    <property type="evidence" value="ECO:0007669"/>
    <property type="project" value="InterPro"/>
</dbReference>
<comment type="caution">
    <text evidence="7">The sequence shown here is derived from an EMBL/GenBank/DDBJ whole genome shotgun (WGS) entry which is preliminary data.</text>
</comment>
<proteinExistence type="inferred from homology"/>
<dbReference type="PANTHER" id="PTHR11594">
    <property type="entry name" value="40S RIBOSOMAL PROTEIN S27"/>
    <property type="match status" value="1"/>
</dbReference>
<organism evidence="7">
    <name type="scientific">Zea mays</name>
    <name type="common">Maize</name>
    <dbReference type="NCBI Taxonomy" id="4577"/>
    <lineage>
        <taxon>Eukaryota</taxon>
        <taxon>Viridiplantae</taxon>
        <taxon>Streptophyta</taxon>
        <taxon>Embryophyta</taxon>
        <taxon>Tracheophyta</taxon>
        <taxon>Spermatophyta</taxon>
        <taxon>Magnoliopsida</taxon>
        <taxon>Liliopsida</taxon>
        <taxon>Poales</taxon>
        <taxon>Poaceae</taxon>
        <taxon>PACMAD clade</taxon>
        <taxon>Panicoideae</taxon>
        <taxon>Andropogonodae</taxon>
        <taxon>Andropogoneae</taxon>
        <taxon>Tripsacinae</taxon>
        <taxon>Zea</taxon>
    </lineage>
</organism>
<dbReference type="GO" id="GO:1990904">
    <property type="term" value="C:ribonucleoprotein complex"/>
    <property type="evidence" value="ECO:0007669"/>
    <property type="project" value="UniProtKB-KW"/>
</dbReference>
<dbReference type="ExpressionAtlas" id="A0A3L6EHB8">
    <property type="expression patterns" value="baseline and differential"/>
</dbReference>
<dbReference type="AlphaFoldDB" id="A0A3L6EHB8"/>
<evidence type="ECO:0000256" key="3">
    <source>
        <dbReference type="ARBA" id="ARBA00022833"/>
    </source>
</evidence>
<dbReference type="Pfam" id="PF01667">
    <property type="entry name" value="Ribosomal_S27e"/>
    <property type="match status" value="1"/>
</dbReference>
<dbReference type="InterPro" id="IPR000592">
    <property type="entry name" value="Ribosomal_eS27"/>
</dbReference>
<dbReference type="InterPro" id="IPR023407">
    <property type="entry name" value="Ribosomal_eS27_Zn-bd_dom_sf"/>
</dbReference>
<protein>
    <submittedName>
        <fullName evidence="7">40S ribosomal protein S27</fullName>
    </submittedName>
</protein>
<feature type="region of interest" description="Disordered" evidence="6">
    <location>
        <begin position="41"/>
        <end position="74"/>
    </location>
</feature>
<feature type="compositionally biased region" description="Low complexity" evidence="6">
    <location>
        <begin position="41"/>
        <end position="73"/>
    </location>
</feature>
<accession>A0A3L6EHB8</accession>
<comment type="similarity">
    <text evidence="2">Belongs to the eukaryotic ribosomal protein eS27 family.</text>
</comment>
<keyword evidence="3" id="KW-0862">Zinc</keyword>
<dbReference type="GO" id="GO:0005840">
    <property type="term" value="C:ribosome"/>
    <property type="evidence" value="ECO:0007669"/>
    <property type="project" value="UniProtKB-KW"/>
</dbReference>